<organism evidence="3">
    <name type="scientific">Elephas maximus gammaherpesvirus 1</name>
    <dbReference type="NCBI Taxonomy" id="462297"/>
    <lineage>
        <taxon>Viruses</taxon>
        <taxon>Duplodnaviria</taxon>
        <taxon>Heunggongvirae</taxon>
        <taxon>Peploviricota</taxon>
        <taxon>Herviviricetes</taxon>
        <taxon>Herpesvirales</taxon>
        <taxon>Orthoherpesviridae</taxon>
        <taxon>Gammaherpesvirinae</taxon>
    </lineage>
</organism>
<reference evidence="3" key="1">
    <citation type="journal article" date="2008" name="J. Virol.">
        <title>Novel mammalian herpesviruses and lineages within the Gammaherpesvirinae: cospeciation and interspecies transfer.</title>
        <authorList>
            <person name="Ehlers B."/>
            <person name="Dural G."/>
            <person name="Yasmum N."/>
            <person name="Lembo T."/>
            <person name="de Thoisy B."/>
            <person name="Ryser-Degiorgis M.P."/>
            <person name="Ulrich R.G."/>
            <person name="McGeoch D.J."/>
        </authorList>
    </citation>
    <scope>NUCLEOTIDE SEQUENCE</scope>
</reference>
<dbReference type="EMBL" id="EU085379">
    <property type="protein sequence ID" value="ABU52898.1"/>
    <property type="molecule type" value="Genomic_DNA"/>
</dbReference>
<keyword evidence="1" id="KW-0472">Membrane</keyword>
<dbReference type="Gene3D" id="2.30.30.1230">
    <property type="match status" value="1"/>
</dbReference>
<feature type="domain" description="Herpesvirus glycoprotein B ectodomain C-terminal" evidence="2">
    <location>
        <begin position="1"/>
        <end position="169"/>
    </location>
</feature>
<evidence type="ECO:0000313" key="3">
    <source>
        <dbReference type="EMBL" id="ABU52898.1"/>
    </source>
</evidence>
<proteinExistence type="predicted"/>
<keyword evidence="1" id="KW-1133">Transmembrane helix</keyword>
<dbReference type="Pfam" id="PF00606">
    <property type="entry name" value="Glycoprotein_B"/>
    <property type="match status" value="1"/>
</dbReference>
<accession>A7XNB6</accession>
<evidence type="ECO:0000256" key="1">
    <source>
        <dbReference type="SAM" id="Phobius"/>
    </source>
</evidence>
<dbReference type="Gene3D" id="6.10.250.3280">
    <property type="match status" value="1"/>
</dbReference>
<dbReference type="SUPFAM" id="SSF161008">
    <property type="entry name" value="Viral glycoprotein ectodomain-like"/>
    <property type="match status" value="1"/>
</dbReference>
<protein>
    <submittedName>
        <fullName evidence="3">Glycoprotein B</fullName>
    </submittedName>
</protein>
<keyword evidence="1" id="KW-0812">Transmembrane</keyword>
<feature type="non-terminal residue" evidence="3">
    <location>
        <position position="1"/>
    </location>
</feature>
<name>A7XNB6_9GAMA</name>
<feature type="transmembrane region" description="Helical" evidence="1">
    <location>
        <begin position="199"/>
        <end position="219"/>
    </location>
</feature>
<feature type="transmembrane region" description="Helical" evidence="1">
    <location>
        <begin position="225"/>
        <end position="243"/>
    </location>
</feature>
<sequence>TSIYGYPVSARRLGDVISVSSCVQLDQNSVSLHKSMRISGNTETCYSRPPVTFRFVNDSRTMVGQLGTLNEILLSTTYTENCHENAIHYFQTGGHIYVYENYIHVKTLNVTDIGTLDTFIALNISLVESIDFQVIEIYSKQERVANVFDLETMFREYNFYQSRISGIRKDLENTKSNNQNVLVSSLGELMDDLGSVGKVLVNAVSSVGTLFSTVVNGFISFFKNPLGGMLTIVLIGGTVFLVISNVRKQKSFQQNPVGVIYPKIEELKREQDVSKMPTMDSKDMDTLMFNLYQHQQKFIQEKQQKDAAEPGMFTKLFHSLQDRVNNMTLRRRHYLPVSETDDTAV</sequence>
<dbReference type="InterPro" id="IPR055341">
    <property type="entry name" value="Glycoprotein_B_ecto_C"/>
</dbReference>
<evidence type="ECO:0000259" key="2">
    <source>
        <dbReference type="Pfam" id="PF00606"/>
    </source>
</evidence>